<proteinExistence type="predicted"/>
<accession>A0A9D4BQD0</accession>
<organism evidence="1 2">
    <name type="scientific">Dreissena polymorpha</name>
    <name type="common">Zebra mussel</name>
    <name type="synonym">Mytilus polymorpha</name>
    <dbReference type="NCBI Taxonomy" id="45954"/>
    <lineage>
        <taxon>Eukaryota</taxon>
        <taxon>Metazoa</taxon>
        <taxon>Spiralia</taxon>
        <taxon>Lophotrochozoa</taxon>
        <taxon>Mollusca</taxon>
        <taxon>Bivalvia</taxon>
        <taxon>Autobranchia</taxon>
        <taxon>Heteroconchia</taxon>
        <taxon>Euheterodonta</taxon>
        <taxon>Imparidentia</taxon>
        <taxon>Neoheterodontei</taxon>
        <taxon>Myida</taxon>
        <taxon>Dreissenoidea</taxon>
        <taxon>Dreissenidae</taxon>
        <taxon>Dreissena</taxon>
    </lineage>
</organism>
<protein>
    <submittedName>
        <fullName evidence="1">Uncharacterized protein</fullName>
    </submittedName>
</protein>
<gene>
    <name evidence="1" type="ORF">DPMN_072326</name>
</gene>
<reference evidence="1" key="1">
    <citation type="journal article" date="2019" name="bioRxiv">
        <title>The Genome of the Zebra Mussel, Dreissena polymorpha: A Resource for Invasive Species Research.</title>
        <authorList>
            <person name="McCartney M.A."/>
            <person name="Auch B."/>
            <person name="Kono T."/>
            <person name="Mallez S."/>
            <person name="Zhang Y."/>
            <person name="Obille A."/>
            <person name="Becker A."/>
            <person name="Abrahante J.E."/>
            <person name="Garbe J."/>
            <person name="Badalamenti J.P."/>
            <person name="Herman A."/>
            <person name="Mangelson H."/>
            <person name="Liachko I."/>
            <person name="Sullivan S."/>
            <person name="Sone E.D."/>
            <person name="Koren S."/>
            <person name="Silverstein K.A.T."/>
            <person name="Beckman K.B."/>
            <person name="Gohl D.M."/>
        </authorList>
    </citation>
    <scope>NUCLEOTIDE SEQUENCE</scope>
    <source>
        <strain evidence="1">Duluth1</strain>
        <tissue evidence="1">Whole animal</tissue>
    </source>
</reference>
<dbReference type="AlphaFoldDB" id="A0A9D4BQD0"/>
<keyword evidence="2" id="KW-1185">Reference proteome</keyword>
<reference evidence="1" key="2">
    <citation type="submission" date="2020-11" db="EMBL/GenBank/DDBJ databases">
        <authorList>
            <person name="McCartney M.A."/>
            <person name="Auch B."/>
            <person name="Kono T."/>
            <person name="Mallez S."/>
            <person name="Becker A."/>
            <person name="Gohl D.M."/>
            <person name="Silverstein K.A.T."/>
            <person name="Koren S."/>
            <person name="Bechman K.B."/>
            <person name="Herman A."/>
            <person name="Abrahante J.E."/>
            <person name="Garbe J."/>
        </authorList>
    </citation>
    <scope>NUCLEOTIDE SEQUENCE</scope>
    <source>
        <strain evidence="1">Duluth1</strain>
        <tissue evidence="1">Whole animal</tissue>
    </source>
</reference>
<comment type="caution">
    <text evidence="1">The sequence shown here is derived from an EMBL/GenBank/DDBJ whole genome shotgun (WGS) entry which is preliminary data.</text>
</comment>
<sequence>MCFSQSHGNVNVTRSSHFAGTDVLLAPKDRSSLPTNDRLLLPMISQNATWIAPLHTPTSPTTGYRISCTSSIQPKIFHNL</sequence>
<evidence type="ECO:0000313" key="2">
    <source>
        <dbReference type="Proteomes" id="UP000828390"/>
    </source>
</evidence>
<dbReference type="Proteomes" id="UP000828390">
    <property type="component" value="Unassembled WGS sequence"/>
</dbReference>
<evidence type="ECO:0000313" key="1">
    <source>
        <dbReference type="EMBL" id="KAH3712576.1"/>
    </source>
</evidence>
<dbReference type="EMBL" id="JAIWYP010000014">
    <property type="protein sequence ID" value="KAH3712576.1"/>
    <property type="molecule type" value="Genomic_DNA"/>
</dbReference>
<name>A0A9D4BQD0_DREPO</name>